<dbReference type="GO" id="GO:0045944">
    <property type="term" value="P:positive regulation of transcription by RNA polymerase II"/>
    <property type="evidence" value="ECO:0007669"/>
    <property type="project" value="TreeGrafter"/>
</dbReference>
<feature type="region of interest" description="Disordered" evidence="10">
    <location>
        <begin position="483"/>
        <end position="510"/>
    </location>
</feature>
<evidence type="ECO:0000256" key="4">
    <source>
        <dbReference type="ARBA" id="ARBA00022737"/>
    </source>
</evidence>
<evidence type="ECO:0000256" key="6">
    <source>
        <dbReference type="ARBA" id="ARBA00022833"/>
    </source>
</evidence>
<keyword evidence="5 9" id="KW-0863">Zinc-finger</keyword>
<dbReference type="InterPro" id="IPR050806">
    <property type="entry name" value="pacC/RIM101"/>
</dbReference>
<dbReference type="Gene3D" id="3.30.160.60">
    <property type="entry name" value="Classic Zinc Finger"/>
    <property type="match status" value="1"/>
</dbReference>
<evidence type="ECO:0000259" key="11">
    <source>
        <dbReference type="PROSITE" id="PS50157"/>
    </source>
</evidence>
<keyword evidence="2" id="KW-0678">Repressor</keyword>
<keyword evidence="4" id="KW-0677">Repeat</keyword>
<name>A0A3N4L012_9PEZI</name>
<evidence type="ECO:0000256" key="5">
    <source>
        <dbReference type="ARBA" id="ARBA00022771"/>
    </source>
</evidence>
<evidence type="ECO:0000256" key="8">
    <source>
        <dbReference type="ARBA" id="ARBA00038089"/>
    </source>
</evidence>
<dbReference type="GO" id="GO:0005634">
    <property type="term" value="C:nucleus"/>
    <property type="evidence" value="ECO:0007669"/>
    <property type="project" value="UniProtKB-SubCell"/>
</dbReference>
<keyword evidence="3" id="KW-0479">Metal-binding</keyword>
<comment type="subcellular location">
    <subcellularLocation>
        <location evidence="1">Nucleus</location>
    </subcellularLocation>
</comment>
<dbReference type="Proteomes" id="UP000277580">
    <property type="component" value="Unassembled WGS sequence"/>
</dbReference>
<evidence type="ECO:0000256" key="10">
    <source>
        <dbReference type="SAM" id="MobiDB-lite"/>
    </source>
</evidence>
<proteinExistence type="inferred from homology"/>
<dbReference type="PANTHER" id="PTHR47257:SF1">
    <property type="entry name" value="PH-RESPONSE TRANSCRIPTION FACTOR PACC_RIM101"/>
    <property type="match status" value="1"/>
</dbReference>
<sequence length="510" mass="56329">MEPIVNANSAVNVAQQFNPRLYGYEGALSSAVGENAETSAYDERFAQAARPRGSAPMEPPICPELLGSTSKTHADDFISADFLNALVRANAGMDSREEATIPQTPISPPHQNTFIVRSEMHNDHLCTTAPPTRQIEVGPLPGVRSTLRNRQSIPECSTHVCKWADCNQSFGDVMLLRFHVTETHVRRGSLVTLKCAWNYCGKVYKKRDNITSHLHTHIPYFEHDCDYCGRKWQRRHDLTKHIKQSHAPVVLGSHRYWPVKRFVGLYSDRSIAVTEMGSFQQPAPLDVLPEGKLHYIKIEEEPLPRNLGPFIASNLSNQICSAPQNVTNQPAEQGRPAFAAAFRYSQVTQNQNASEVTADKGLATFEPNSNPANTDPSVYSLGAESQNIAEQSQISSLNRPVENQPSVMKSSSSSKNSAHFTGPTHVPRRSKRKTPPHDTDPTPKRHQSGVLSFPTQRRDRPIDKSLMPLAPLPLLAAPPFKHVAHLEPPGGQTTPQTAAGANPESGYKVF</sequence>
<gene>
    <name evidence="12" type="ORF">P167DRAFT_563413</name>
</gene>
<comment type="similarity">
    <text evidence="8">Belongs to the pacC/RIM101 family.</text>
</comment>
<dbReference type="GO" id="GO:0008270">
    <property type="term" value="F:zinc ion binding"/>
    <property type="evidence" value="ECO:0007669"/>
    <property type="project" value="UniProtKB-KW"/>
</dbReference>
<feature type="domain" description="C2H2-type" evidence="11">
    <location>
        <begin position="223"/>
        <end position="247"/>
    </location>
</feature>
<feature type="region of interest" description="Disordered" evidence="10">
    <location>
        <begin position="387"/>
        <end position="463"/>
    </location>
</feature>
<evidence type="ECO:0000313" key="13">
    <source>
        <dbReference type="Proteomes" id="UP000277580"/>
    </source>
</evidence>
<dbReference type="PANTHER" id="PTHR47257">
    <property type="entry name" value="PH-RESPONSE TRANSCRIPTION FACTOR PACC/RIM101"/>
    <property type="match status" value="1"/>
</dbReference>
<feature type="domain" description="C2H2-type" evidence="11">
    <location>
        <begin position="193"/>
        <end position="217"/>
    </location>
</feature>
<dbReference type="OrthoDB" id="3437960at2759"/>
<dbReference type="InterPro" id="IPR013087">
    <property type="entry name" value="Znf_C2H2_type"/>
</dbReference>
<keyword evidence="7" id="KW-0539">Nucleus</keyword>
<dbReference type="InterPro" id="IPR036236">
    <property type="entry name" value="Znf_C2H2_sf"/>
</dbReference>
<reference evidence="12 13" key="1">
    <citation type="journal article" date="2018" name="Nat. Ecol. Evol.">
        <title>Pezizomycetes genomes reveal the molecular basis of ectomycorrhizal truffle lifestyle.</title>
        <authorList>
            <person name="Murat C."/>
            <person name="Payen T."/>
            <person name="Noel B."/>
            <person name="Kuo A."/>
            <person name="Morin E."/>
            <person name="Chen J."/>
            <person name="Kohler A."/>
            <person name="Krizsan K."/>
            <person name="Balestrini R."/>
            <person name="Da Silva C."/>
            <person name="Montanini B."/>
            <person name="Hainaut M."/>
            <person name="Levati E."/>
            <person name="Barry K.W."/>
            <person name="Belfiori B."/>
            <person name="Cichocki N."/>
            <person name="Clum A."/>
            <person name="Dockter R.B."/>
            <person name="Fauchery L."/>
            <person name="Guy J."/>
            <person name="Iotti M."/>
            <person name="Le Tacon F."/>
            <person name="Lindquist E.A."/>
            <person name="Lipzen A."/>
            <person name="Malagnac F."/>
            <person name="Mello A."/>
            <person name="Molinier V."/>
            <person name="Miyauchi S."/>
            <person name="Poulain J."/>
            <person name="Riccioni C."/>
            <person name="Rubini A."/>
            <person name="Sitrit Y."/>
            <person name="Splivallo R."/>
            <person name="Traeger S."/>
            <person name="Wang M."/>
            <person name="Zifcakova L."/>
            <person name="Wipf D."/>
            <person name="Zambonelli A."/>
            <person name="Paolocci F."/>
            <person name="Nowrousian M."/>
            <person name="Ottonello S."/>
            <person name="Baldrian P."/>
            <person name="Spatafora J.W."/>
            <person name="Henrissat B."/>
            <person name="Nagy L.G."/>
            <person name="Aury J.M."/>
            <person name="Wincker P."/>
            <person name="Grigoriev I.V."/>
            <person name="Bonfante P."/>
            <person name="Martin F.M."/>
        </authorList>
    </citation>
    <scope>NUCLEOTIDE SEQUENCE [LARGE SCALE GENOMIC DNA]</scope>
    <source>
        <strain evidence="12 13">CCBAS932</strain>
    </source>
</reference>
<dbReference type="EMBL" id="ML119115">
    <property type="protein sequence ID" value="RPB15078.1"/>
    <property type="molecule type" value="Genomic_DNA"/>
</dbReference>
<dbReference type="SUPFAM" id="SSF57667">
    <property type="entry name" value="beta-beta-alpha zinc fingers"/>
    <property type="match status" value="2"/>
</dbReference>
<evidence type="ECO:0000256" key="2">
    <source>
        <dbReference type="ARBA" id="ARBA00022491"/>
    </source>
</evidence>
<accession>A0A3N4L012</accession>
<organism evidence="12 13">
    <name type="scientific">Morchella conica CCBAS932</name>
    <dbReference type="NCBI Taxonomy" id="1392247"/>
    <lineage>
        <taxon>Eukaryota</taxon>
        <taxon>Fungi</taxon>
        <taxon>Dikarya</taxon>
        <taxon>Ascomycota</taxon>
        <taxon>Pezizomycotina</taxon>
        <taxon>Pezizomycetes</taxon>
        <taxon>Pezizales</taxon>
        <taxon>Morchellaceae</taxon>
        <taxon>Morchella</taxon>
    </lineage>
</organism>
<keyword evidence="13" id="KW-1185">Reference proteome</keyword>
<dbReference type="PROSITE" id="PS50157">
    <property type="entry name" value="ZINC_FINGER_C2H2_2"/>
    <property type="match status" value="2"/>
</dbReference>
<dbReference type="SMART" id="SM00355">
    <property type="entry name" value="ZnF_C2H2"/>
    <property type="match status" value="3"/>
</dbReference>
<evidence type="ECO:0000313" key="12">
    <source>
        <dbReference type="EMBL" id="RPB15078.1"/>
    </source>
</evidence>
<evidence type="ECO:0000256" key="9">
    <source>
        <dbReference type="PROSITE-ProRule" id="PRU00042"/>
    </source>
</evidence>
<keyword evidence="6" id="KW-0862">Zinc</keyword>
<dbReference type="PROSITE" id="PS00028">
    <property type="entry name" value="ZINC_FINGER_C2H2_1"/>
    <property type="match status" value="3"/>
</dbReference>
<dbReference type="STRING" id="1392247.A0A3N4L012"/>
<dbReference type="AlphaFoldDB" id="A0A3N4L012"/>
<evidence type="ECO:0000256" key="7">
    <source>
        <dbReference type="ARBA" id="ARBA00023242"/>
    </source>
</evidence>
<protein>
    <recommendedName>
        <fullName evidence="11">C2H2-type domain-containing protein</fullName>
    </recommendedName>
</protein>
<dbReference type="InParanoid" id="A0A3N4L012"/>
<feature type="compositionally biased region" description="Polar residues" evidence="10">
    <location>
        <begin position="387"/>
        <end position="408"/>
    </location>
</feature>
<evidence type="ECO:0000256" key="1">
    <source>
        <dbReference type="ARBA" id="ARBA00004123"/>
    </source>
</evidence>
<evidence type="ECO:0000256" key="3">
    <source>
        <dbReference type="ARBA" id="ARBA00022723"/>
    </source>
</evidence>